<keyword evidence="2" id="KW-1185">Reference proteome</keyword>
<evidence type="ECO:0000313" key="2">
    <source>
        <dbReference type="Proteomes" id="UP001165065"/>
    </source>
</evidence>
<dbReference type="OrthoDB" id="192661at2759"/>
<dbReference type="AlphaFoldDB" id="A0A9W7L8Q4"/>
<accession>A0A9W7L8Q4</accession>
<dbReference type="Proteomes" id="UP001165065">
    <property type="component" value="Unassembled WGS sequence"/>
</dbReference>
<name>A0A9W7L8Q4_9STRA</name>
<sequence>MLRLLRPNPRVISTISTTITTNNIKQLAIPTSFYATRHLSTSPPPPQQQQPPPDLTYPIASGINSSTLLLIKHGLPSRGLAEVSKIPTLNPSTPDVTILVEQWQKMMEVHLSAQVHVLTGLGYPPTEQGIAMYNYQLSELMSTLMPGQADKLQRDSRDLWRTTLGLAFNLPLPEDEGEGKVAGEYDELDVQQARELMYDVSVRMGSKDFLEILKEEAGTISRDDMKRKHTKIQELLIEKVYFGDMAEEADCIVSRFSNGKNRTMGYVVLQSLMAKHQSDPLISQYVGQAMMKVFEASGIDEKDVRAQATSQ</sequence>
<organism evidence="1 2">
    <name type="scientific">Triparma columacea</name>
    <dbReference type="NCBI Taxonomy" id="722753"/>
    <lineage>
        <taxon>Eukaryota</taxon>
        <taxon>Sar</taxon>
        <taxon>Stramenopiles</taxon>
        <taxon>Ochrophyta</taxon>
        <taxon>Bolidophyceae</taxon>
        <taxon>Parmales</taxon>
        <taxon>Triparmaceae</taxon>
        <taxon>Triparma</taxon>
    </lineage>
</organism>
<comment type="caution">
    <text evidence="1">The sequence shown here is derived from an EMBL/GenBank/DDBJ whole genome shotgun (WGS) entry which is preliminary data.</text>
</comment>
<gene>
    <name evidence="1" type="ORF">TrCOL_g72</name>
</gene>
<reference evidence="2" key="1">
    <citation type="journal article" date="2023" name="Commun. Biol.">
        <title>Genome analysis of Parmales, the sister group of diatoms, reveals the evolutionary specialization of diatoms from phago-mixotrophs to photoautotrophs.</title>
        <authorList>
            <person name="Ban H."/>
            <person name="Sato S."/>
            <person name="Yoshikawa S."/>
            <person name="Yamada K."/>
            <person name="Nakamura Y."/>
            <person name="Ichinomiya M."/>
            <person name="Sato N."/>
            <person name="Blanc-Mathieu R."/>
            <person name="Endo H."/>
            <person name="Kuwata A."/>
            <person name="Ogata H."/>
        </authorList>
    </citation>
    <scope>NUCLEOTIDE SEQUENCE [LARGE SCALE GENOMIC DNA]</scope>
</reference>
<evidence type="ECO:0000313" key="1">
    <source>
        <dbReference type="EMBL" id="GMI40306.1"/>
    </source>
</evidence>
<proteinExistence type="predicted"/>
<protein>
    <submittedName>
        <fullName evidence="1">Uncharacterized protein</fullName>
    </submittedName>
</protein>
<dbReference type="EMBL" id="BRYA01000124">
    <property type="protein sequence ID" value="GMI40306.1"/>
    <property type="molecule type" value="Genomic_DNA"/>
</dbReference>